<dbReference type="Pfam" id="PF13456">
    <property type="entry name" value="RVT_3"/>
    <property type="match status" value="1"/>
</dbReference>
<dbReference type="Gene3D" id="1.10.340.70">
    <property type="match status" value="1"/>
</dbReference>
<dbReference type="InterPro" id="IPR036397">
    <property type="entry name" value="RNaseH_sf"/>
</dbReference>
<feature type="domain" description="RNase H type-1" evidence="1">
    <location>
        <begin position="2"/>
        <end position="60"/>
    </location>
</feature>
<sequence>MVYSDSQLVVCQILGEYEAREQVMHRYLSKVHQLMAHFESFEIQRIPRSQNKRSDALSRLASTSFSDLNNTVLVEVLVEPGYLGEVVYPVYPGDTWMGPLIRFLSRGQLPDDRAESRKLQRKAARYALRQNLLYKRSYLGPWLRCITSEEGERILQDIHEGLCGTHVGYRMFVKKALLLEYFWPTMKIDTQIIVLSCPSCQHRAPEHHQPTNFMIPITSPWPFEQ</sequence>
<evidence type="ECO:0000259" key="1">
    <source>
        <dbReference type="Pfam" id="PF13456"/>
    </source>
</evidence>
<reference evidence="4" key="1">
    <citation type="submission" date="2025-08" db="UniProtKB">
        <authorList>
            <consortium name="RefSeq"/>
        </authorList>
    </citation>
    <scope>IDENTIFICATION</scope>
    <source>
        <tissue evidence="4">Leaves</tissue>
    </source>
</reference>
<evidence type="ECO:0000313" key="4">
    <source>
        <dbReference type="RefSeq" id="XP_071923214.1"/>
    </source>
</evidence>
<dbReference type="RefSeq" id="XP_071923214.1">
    <property type="nucleotide sequence ID" value="XM_072067113.1"/>
</dbReference>
<feature type="domain" description="Integrase zinc-binding" evidence="2">
    <location>
        <begin position="149"/>
        <end position="205"/>
    </location>
</feature>
<evidence type="ECO:0000313" key="3">
    <source>
        <dbReference type="Proteomes" id="UP001652660"/>
    </source>
</evidence>
<accession>A0ABM4VUL1</accession>
<dbReference type="InterPro" id="IPR012337">
    <property type="entry name" value="RNaseH-like_sf"/>
</dbReference>
<gene>
    <name evidence="4" type="primary">LOC140015202</name>
</gene>
<protein>
    <recommendedName>
        <fullName evidence="5">RNase H type-1 domain-containing protein</fullName>
    </recommendedName>
</protein>
<organism evidence="3 4">
    <name type="scientific">Coffea arabica</name>
    <name type="common">Arabian coffee</name>
    <dbReference type="NCBI Taxonomy" id="13443"/>
    <lineage>
        <taxon>Eukaryota</taxon>
        <taxon>Viridiplantae</taxon>
        <taxon>Streptophyta</taxon>
        <taxon>Embryophyta</taxon>
        <taxon>Tracheophyta</taxon>
        <taxon>Spermatophyta</taxon>
        <taxon>Magnoliopsida</taxon>
        <taxon>eudicotyledons</taxon>
        <taxon>Gunneridae</taxon>
        <taxon>Pentapetalae</taxon>
        <taxon>asterids</taxon>
        <taxon>lamiids</taxon>
        <taxon>Gentianales</taxon>
        <taxon>Rubiaceae</taxon>
        <taxon>Ixoroideae</taxon>
        <taxon>Gardenieae complex</taxon>
        <taxon>Bertiereae - Coffeeae clade</taxon>
        <taxon>Coffeeae</taxon>
        <taxon>Coffea</taxon>
    </lineage>
</organism>
<dbReference type="PANTHER" id="PTHR48475:SF2">
    <property type="entry name" value="RIBONUCLEASE H"/>
    <property type="match status" value="1"/>
</dbReference>
<proteinExistence type="predicted"/>
<evidence type="ECO:0000259" key="2">
    <source>
        <dbReference type="Pfam" id="PF17921"/>
    </source>
</evidence>
<name>A0ABM4VUL1_COFAR</name>
<dbReference type="InterPro" id="IPR002156">
    <property type="entry name" value="RNaseH_domain"/>
</dbReference>
<keyword evidence="3" id="KW-1185">Reference proteome</keyword>
<dbReference type="InterPro" id="IPR041588">
    <property type="entry name" value="Integrase_H2C2"/>
</dbReference>
<dbReference type="PANTHER" id="PTHR48475">
    <property type="entry name" value="RIBONUCLEASE H"/>
    <property type="match status" value="1"/>
</dbReference>
<dbReference type="Proteomes" id="UP001652660">
    <property type="component" value="Chromosome 10e"/>
</dbReference>
<dbReference type="Pfam" id="PF17921">
    <property type="entry name" value="Integrase_H2C2"/>
    <property type="match status" value="1"/>
</dbReference>
<dbReference type="Gene3D" id="3.30.420.10">
    <property type="entry name" value="Ribonuclease H-like superfamily/Ribonuclease H"/>
    <property type="match status" value="1"/>
</dbReference>
<dbReference type="GeneID" id="140015202"/>
<dbReference type="SUPFAM" id="SSF53098">
    <property type="entry name" value="Ribonuclease H-like"/>
    <property type="match status" value="1"/>
</dbReference>
<evidence type="ECO:0008006" key="5">
    <source>
        <dbReference type="Google" id="ProtNLM"/>
    </source>
</evidence>